<dbReference type="SUPFAM" id="SSF143631">
    <property type="entry name" value="ApbE-like"/>
    <property type="match status" value="1"/>
</dbReference>
<keyword evidence="4 10" id="KW-0808">Transferase</keyword>
<evidence type="ECO:0000256" key="12">
    <source>
        <dbReference type="RuleBase" id="RU363002"/>
    </source>
</evidence>
<feature type="chain" id="PRO_5039741403" description="FAD:protein FMN transferase" evidence="12">
    <location>
        <begin position="20"/>
        <end position="350"/>
    </location>
</feature>
<evidence type="ECO:0000256" key="6">
    <source>
        <dbReference type="ARBA" id="ARBA00022827"/>
    </source>
</evidence>
<evidence type="ECO:0000256" key="1">
    <source>
        <dbReference type="ARBA" id="ARBA00011955"/>
    </source>
</evidence>
<keyword evidence="5 10" id="KW-0479">Metal-binding</keyword>
<evidence type="ECO:0000256" key="11">
    <source>
        <dbReference type="PIRSR" id="PIRSR006268-2"/>
    </source>
</evidence>
<dbReference type="RefSeq" id="WP_197660631.1">
    <property type="nucleotide sequence ID" value="NZ_JAEAGR010000004.1"/>
</dbReference>
<feature type="binding site" evidence="11">
    <location>
        <position position="305"/>
    </location>
    <ligand>
        <name>Mg(2+)</name>
        <dbReference type="ChEBI" id="CHEBI:18420"/>
    </ligand>
</feature>
<dbReference type="AlphaFoldDB" id="A0A8J7H1N3"/>
<dbReference type="PROSITE" id="PS51257">
    <property type="entry name" value="PROKAR_LIPOPROTEIN"/>
    <property type="match status" value="1"/>
</dbReference>
<keyword evidence="7 10" id="KW-0460">Magnesium</keyword>
<dbReference type="EMBL" id="JAEAGR010000004">
    <property type="protein sequence ID" value="MBH1940409.1"/>
    <property type="molecule type" value="Genomic_DNA"/>
</dbReference>
<accession>A0A8J7H1N3</accession>
<dbReference type="InterPro" id="IPR024932">
    <property type="entry name" value="ApbE"/>
</dbReference>
<dbReference type="Gene3D" id="3.10.520.10">
    <property type="entry name" value="ApbE-like domains"/>
    <property type="match status" value="1"/>
</dbReference>
<comment type="catalytic activity">
    <reaction evidence="9 10 12">
        <text>L-threonyl-[protein] + FAD = FMN-L-threonyl-[protein] + AMP + H(+)</text>
        <dbReference type="Rhea" id="RHEA:36847"/>
        <dbReference type="Rhea" id="RHEA-COMP:11060"/>
        <dbReference type="Rhea" id="RHEA-COMP:11061"/>
        <dbReference type="ChEBI" id="CHEBI:15378"/>
        <dbReference type="ChEBI" id="CHEBI:30013"/>
        <dbReference type="ChEBI" id="CHEBI:57692"/>
        <dbReference type="ChEBI" id="CHEBI:74257"/>
        <dbReference type="ChEBI" id="CHEBI:456215"/>
        <dbReference type="EC" id="2.7.1.180"/>
    </reaction>
</comment>
<keyword evidence="12" id="KW-1003">Cell membrane</keyword>
<organism evidence="13 14">
    <name type="scientific">Mobilitalea sibirica</name>
    <dbReference type="NCBI Taxonomy" id="1462919"/>
    <lineage>
        <taxon>Bacteria</taxon>
        <taxon>Bacillati</taxon>
        <taxon>Bacillota</taxon>
        <taxon>Clostridia</taxon>
        <taxon>Lachnospirales</taxon>
        <taxon>Lachnospiraceae</taxon>
        <taxon>Mobilitalea</taxon>
    </lineage>
</organism>
<reference evidence="13" key="1">
    <citation type="submission" date="2020-12" db="EMBL/GenBank/DDBJ databases">
        <title>M. sibirica DSM 26468T genome.</title>
        <authorList>
            <person name="Thieme N."/>
            <person name="Rettenmaier R."/>
            <person name="Zverlov V."/>
            <person name="Liebl W."/>
        </authorList>
    </citation>
    <scope>NUCLEOTIDE SEQUENCE</scope>
    <source>
        <strain evidence="13">DSM 26468</strain>
    </source>
</reference>
<sequence length="350" mass="39914">MRKKLILCFIMTVVVLSLTACKTVEKKRYSAEFLELFNTVTKIVGYSEKKEEFSEFAQLVYDNLKEYHELYDKYNEYEGINNIKTINDNAGIKPIKVDQRIIDLLNYSKEAYEFTNGKVNIAFGAVLEIWHDYRSEGIDDPMNAKLPPMDLLLEKSKHTDINNIIINEEESTVYLSDPDMRLDVGAIAKGYATERVMEIVTEKGYTGMLLSVGGNVRAIGGKIKEKDPWNVGIQNPDLESDIPNLYILNLIDFSLVSSGDYERYYTVDGQRYHHIIDPNTLMPADYFAAISIVCEDSGMADALSTAVYNMPYEEGLKLIESIPDTEALWIYKDGKMKQSSGFETYVKTKY</sequence>
<dbReference type="GO" id="GO:0016740">
    <property type="term" value="F:transferase activity"/>
    <property type="evidence" value="ECO:0007669"/>
    <property type="project" value="UniProtKB-UniRule"/>
</dbReference>
<feature type="binding site" evidence="11">
    <location>
        <position position="186"/>
    </location>
    <ligand>
        <name>Mg(2+)</name>
        <dbReference type="ChEBI" id="CHEBI:18420"/>
    </ligand>
</feature>
<protein>
    <recommendedName>
        <fullName evidence="2 10">FAD:protein FMN transferase</fullName>
        <ecNumber evidence="1 10">2.7.1.180</ecNumber>
    </recommendedName>
    <alternativeName>
        <fullName evidence="8 10">Flavin transferase</fullName>
    </alternativeName>
</protein>
<feature type="binding site" evidence="11">
    <location>
        <position position="301"/>
    </location>
    <ligand>
        <name>Mg(2+)</name>
        <dbReference type="ChEBI" id="CHEBI:18420"/>
    </ligand>
</feature>
<comment type="subcellular location">
    <subcellularLocation>
        <location evidence="12">Cell inner membrane</location>
        <topology evidence="12">Lipid-anchor</topology>
        <orientation evidence="12">Periplasmic side</orientation>
    </subcellularLocation>
</comment>
<evidence type="ECO:0000256" key="4">
    <source>
        <dbReference type="ARBA" id="ARBA00022679"/>
    </source>
</evidence>
<dbReference type="InterPro" id="IPR003374">
    <property type="entry name" value="ApbE-like_sf"/>
</dbReference>
<evidence type="ECO:0000256" key="2">
    <source>
        <dbReference type="ARBA" id="ARBA00016337"/>
    </source>
</evidence>
<comment type="similarity">
    <text evidence="10 12">Belongs to the ApbE family.</text>
</comment>
<dbReference type="GO" id="GO:0046872">
    <property type="term" value="F:metal ion binding"/>
    <property type="evidence" value="ECO:0007669"/>
    <property type="project" value="UniProtKB-UniRule"/>
</dbReference>
<comment type="function">
    <text evidence="12">Flavin transferase that catalyzes the transfer of the FMN moiety of FAD and its covalent binding to the hydroxyl group of a threonine residue in a target flavoprotein.</text>
</comment>
<dbReference type="PIRSF" id="PIRSF006268">
    <property type="entry name" value="ApbE"/>
    <property type="match status" value="1"/>
</dbReference>
<evidence type="ECO:0000256" key="10">
    <source>
        <dbReference type="PIRNR" id="PIRNR006268"/>
    </source>
</evidence>
<dbReference type="Pfam" id="PF02424">
    <property type="entry name" value="ApbE"/>
    <property type="match status" value="1"/>
</dbReference>
<evidence type="ECO:0000256" key="7">
    <source>
        <dbReference type="ARBA" id="ARBA00022842"/>
    </source>
</evidence>
<evidence type="ECO:0000256" key="9">
    <source>
        <dbReference type="ARBA" id="ARBA00048540"/>
    </source>
</evidence>
<dbReference type="EC" id="2.7.1.180" evidence="1 10"/>
<feature type="signal peptide" evidence="12">
    <location>
        <begin position="1"/>
        <end position="19"/>
    </location>
</feature>
<keyword evidence="12" id="KW-0449">Lipoprotein</keyword>
<keyword evidence="6 10" id="KW-0274">FAD</keyword>
<evidence type="ECO:0000256" key="5">
    <source>
        <dbReference type="ARBA" id="ARBA00022723"/>
    </source>
</evidence>
<keyword evidence="12" id="KW-0997">Cell inner membrane</keyword>
<comment type="cofactor">
    <cofactor evidence="11">
        <name>Mg(2+)</name>
        <dbReference type="ChEBI" id="CHEBI:18420"/>
    </cofactor>
    <cofactor evidence="11">
        <name>Mn(2+)</name>
        <dbReference type="ChEBI" id="CHEBI:29035"/>
    </cofactor>
    <text evidence="11">Magnesium. Can also use manganese.</text>
</comment>
<dbReference type="GO" id="GO:0005886">
    <property type="term" value="C:plasma membrane"/>
    <property type="evidence" value="ECO:0007669"/>
    <property type="project" value="UniProtKB-SubCell"/>
</dbReference>
<dbReference type="PANTHER" id="PTHR30040:SF2">
    <property type="entry name" value="FAD:PROTEIN FMN TRANSFERASE"/>
    <property type="match status" value="1"/>
</dbReference>
<keyword evidence="14" id="KW-1185">Reference proteome</keyword>
<keyword evidence="12" id="KW-0472">Membrane</keyword>
<evidence type="ECO:0000313" key="13">
    <source>
        <dbReference type="EMBL" id="MBH1940409.1"/>
    </source>
</evidence>
<comment type="caution">
    <text evidence="13">The sequence shown here is derived from an EMBL/GenBank/DDBJ whole genome shotgun (WGS) entry which is preliminary data.</text>
</comment>
<evidence type="ECO:0000256" key="8">
    <source>
        <dbReference type="ARBA" id="ARBA00031306"/>
    </source>
</evidence>
<dbReference type="PANTHER" id="PTHR30040">
    <property type="entry name" value="THIAMINE BIOSYNTHESIS LIPOPROTEIN APBE"/>
    <property type="match status" value="1"/>
</dbReference>
<name>A0A8J7H1N3_9FIRM</name>
<gene>
    <name evidence="13" type="ORF">I5677_05795</name>
</gene>
<keyword evidence="12" id="KW-0732">Signal</keyword>
<keyword evidence="3 10" id="KW-0285">Flavoprotein</keyword>
<evidence type="ECO:0000313" key="14">
    <source>
        <dbReference type="Proteomes" id="UP000623269"/>
    </source>
</evidence>
<proteinExistence type="inferred from homology"/>
<dbReference type="Proteomes" id="UP000623269">
    <property type="component" value="Unassembled WGS sequence"/>
</dbReference>
<evidence type="ECO:0000256" key="3">
    <source>
        <dbReference type="ARBA" id="ARBA00022630"/>
    </source>
</evidence>